<evidence type="ECO:0000313" key="2">
    <source>
        <dbReference type="EMBL" id="KAK1127276.1"/>
    </source>
</evidence>
<reference evidence="2" key="1">
    <citation type="submission" date="2021-10" db="EMBL/GenBank/DDBJ databases">
        <title>Melipona bicolor Genome sequencing and assembly.</title>
        <authorList>
            <person name="Araujo N.S."/>
            <person name="Arias M.C."/>
        </authorList>
    </citation>
    <scope>NUCLEOTIDE SEQUENCE</scope>
    <source>
        <strain evidence="2">USP_2M_L1-L4_2017</strain>
        <tissue evidence="2">Whole body</tissue>
    </source>
</reference>
<organism evidence="2 3">
    <name type="scientific">Melipona bicolor</name>
    <dbReference type="NCBI Taxonomy" id="60889"/>
    <lineage>
        <taxon>Eukaryota</taxon>
        <taxon>Metazoa</taxon>
        <taxon>Ecdysozoa</taxon>
        <taxon>Arthropoda</taxon>
        <taxon>Hexapoda</taxon>
        <taxon>Insecta</taxon>
        <taxon>Pterygota</taxon>
        <taxon>Neoptera</taxon>
        <taxon>Endopterygota</taxon>
        <taxon>Hymenoptera</taxon>
        <taxon>Apocrita</taxon>
        <taxon>Aculeata</taxon>
        <taxon>Apoidea</taxon>
        <taxon>Anthophila</taxon>
        <taxon>Apidae</taxon>
        <taxon>Melipona</taxon>
    </lineage>
</organism>
<evidence type="ECO:0000313" key="3">
    <source>
        <dbReference type="Proteomes" id="UP001177670"/>
    </source>
</evidence>
<proteinExistence type="predicted"/>
<dbReference type="AlphaFoldDB" id="A0AA40KNU3"/>
<keyword evidence="3" id="KW-1185">Reference proteome</keyword>
<comment type="caution">
    <text evidence="2">The sequence shown here is derived from an EMBL/GenBank/DDBJ whole genome shotgun (WGS) entry which is preliminary data.</text>
</comment>
<evidence type="ECO:0000256" key="1">
    <source>
        <dbReference type="SAM" id="MobiDB-lite"/>
    </source>
</evidence>
<dbReference type="EMBL" id="JAHYIQ010000012">
    <property type="protein sequence ID" value="KAK1127276.1"/>
    <property type="molecule type" value="Genomic_DNA"/>
</dbReference>
<accession>A0AA40KNU3</accession>
<gene>
    <name evidence="2" type="ORF">K0M31_003820</name>
</gene>
<protein>
    <submittedName>
        <fullName evidence="2">Uncharacterized protein</fullName>
    </submittedName>
</protein>
<feature type="region of interest" description="Disordered" evidence="1">
    <location>
        <begin position="1"/>
        <end position="33"/>
    </location>
</feature>
<dbReference type="Proteomes" id="UP001177670">
    <property type="component" value="Unassembled WGS sequence"/>
</dbReference>
<feature type="compositionally biased region" description="Polar residues" evidence="1">
    <location>
        <begin position="1"/>
        <end position="10"/>
    </location>
</feature>
<name>A0AA40KNU3_9HYME</name>
<sequence>MTPLQRNRNISAFEDERHGGLTTQRHSGRGGLDYESCESALRREEGKQIFRRFKAVSPVSVEPAGKCSRTVKCFYGRREARLLSGSDACAAYGSVDPHHEPAATPITS</sequence>